<dbReference type="EMBL" id="JAVDTI010000003">
    <property type="protein sequence ID" value="MDR6806266.1"/>
    <property type="molecule type" value="Genomic_DNA"/>
</dbReference>
<proteinExistence type="predicted"/>
<evidence type="ECO:0000313" key="2">
    <source>
        <dbReference type="Proteomes" id="UP001264980"/>
    </source>
</evidence>
<comment type="caution">
    <text evidence="1">The sequence shown here is derived from an EMBL/GenBank/DDBJ whole genome shotgun (WGS) entry which is preliminary data.</text>
</comment>
<dbReference type="Proteomes" id="UP001264980">
    <property type="component" value="Unassembled WGS sequence"/>
</dbReference>
<accession>A0ABU1QYR1</accession>
<reference evidence="1 2" key="1">
    <citation type="submission" date="2023-07" db="EMBL/GenBank/DDBJ databases">
        <title>Sorghum-associated microbial communities from plants grown in Nebraska, USA.</title>
        <authorList>
            <person name="Schachtman D."/>
        </authorList>
    </citation>
    <scope>NUCLEOTIDE SEQUENCE [LARGE SCALE GENOMIC DNA]</scope>
    <source>
        <strain evidence="1 2">BE57</strain>
    </source>
</reference>
<organism evidence="1 2">
    <name type="scientific">Dyadobacter fermentans</name>
    <dbReference type="NCBI Taxonomy" id="94254"/>
    <lineage>
        <taxon>Bacteria</taxon>
        <taxon>Pseudomonadati</taxon>
        <taxon>Bacteroidota</taxon>
        <taxon>Cytophagia</taxon>
        <taxon>Cytophagales</taxon>
        <taxon>Spirosomataceae</taxon>
        <taxon>Dyadobacter</taxon>
    </lineage>
</organism>
<keyword evidence="2" id="KW-1185">Reference proteome</keyword>
<gene>
    <name evidence="1" type="ORF">J2W84_003314</name>
</gene>
<protein>
    <recommendedName>
        <fullName evidence="3">Transposase</fullName>
    </recommendedName>
</protein>
<evidence type="ECO:0008006" key="3">
    <source>
        <dbReference type="Google" id="ProtNLM"/>
    </source>
</evidence>
<sequence>MRFTTRFVFRKNGSCDGTLHELRKTTQAI</sequence>
<name>A0ABU1QYR1_9BACT</name>
<evidence type="ECO:0000313" key="1">
    <source>
        <dbReference type="EMBL" id="MDR6806266.1"/>
    </source>
</evidence>